<reference evidence="3 4" key="1">
    <citation type="journal article" date="2015" name="Genome Biol.">
        <title>Comparative genomics of Steinernema reveals deeply conserved gene regulatory networks.</title>
        <authorList>
            <person name="Dillman A.R."/>
            <person name="Macchietto M."/>
            <person name="Porter C.F."/>
            <person name="Rogers A."/>
            <person name="Williams B."/>
            <person name="Antoshechkin I."/>
            <person name="Lee M.M."/>
            <person name="Goodwin Z."/>
            <person name="Lu X."/>
            <person name="Lewis E.E."/>
            <person name="Goodrich-Blair H."/>
            <person name="Stock S.P."/>
            <person name="Adams B.J."/>
            <person name="Sternberg P.W."/>
            <person name="Mortazavi A."/>
        </authorList>
    </citation>
    <scope>NUCLEOTIDE SEQUENCE [LARGE SCALE GENOMIC DNA]</scope>
    <source>
        <strain evidence="3 4">ALL</strain>
    </source>
</reference>
<sequence>MSASPNESLKIAAVQVQESGDNSRRTRNGKFTLGQLRQTDGIVPLQSGTNQYDSQKGKTGFGMPRNTSTNVQFSDHGKRWTIEDLKASDSIVRLQSGTNKYESQKGMTGFGMPRDEGKAPEAHLGARVP</sequence>
<protein>
    <recommendedName>
        <fullName evidence="5">Calponin family repeat-containing domain protein</fullName>
    </recommendedName>
</protein>
<dbReference type="Pfam" id="PF00402">
    <property type="entry name" value="Calponin"/>
    <property type="match status" value="2"/>
</dbReference>
<name>A0A4U5PJY9_STECR</name>
<feature type="region of interest" description="Disordered" evidence="2">
    <location>
        <begin position="1"/>
        <end position="72"/>
    </location>
</feature>
<evidence type="ECO:0000313" key="4">
    <source>
        <dbReference type="Proteomes" id="UP000298663"/>
    </source>
</evidence>
<accession>A0A4U5PJY9</accession>
<dbReference type="Proteomes" id="UP000298663">
    <property type="component" value="Unassembled WGS sequence"/>
</dbReference>
<dbReference type="OrthoDB" id="21595at2759"/>
<dbReference type="InterPro" id="IPR000557">
    <property type="entry name" value="Calponin_repeat"/>
</dbReference>
<dbReference type="GO" id="GO:0007015">
    <property type="term" value="P:actin filament organization"/>
    <property type="evidence" value="ECO:0007669"/>
    <property type="project" value="TreeGrafter"/>
</dbReference>
<evidence type="ECO:0000256" key="2">
    <source>
        <dbReference type="SAM" id="MobiDB-lite"/>
    </source>
</evidence>
<gene>
    <name evidence="3" type="ORF">L596_010736</name>
</gene>
<dbReference type="GO" id="GO:0015629">
    <property type="term" value="C:actin cytoskeleton"/>
    <property type="evidence" value="ECO:0007669"/>
    <property type="project" value="TreeGrafter"/>
</dbReference>
<comment type="similarity">
    <text evidence="1">Belongs to the calponin family.</text>
</comment>
<dbReference type="PROSITE" id="PS51122">
    <property type="entry name" value="CALPONIN_2"/>
    <property type="match status" value="2"/>
</dbReference>
<reference evidence="3 4" key="2">
    <citation type="journal article" date="2019" name="G3 (Bethesda)">
        <title>Hybrid Assembly of the Genome of the Entomopathogenic Nematode Steinernema carpocapsae Identifies the X-Chromosome.</title>
        <authorList>
            <person name="Serra L."/>
            <person name="Macchietto M."/>
            <person name="Macias-Munoz A."/>
            <person name="McGill C.J."/>
            <person name="Rodriguez I.M."/>
            <person name="Rodriguez B."/>
            <person name="Murad R."/>
            <person name="Mortazavi A."/>
        </authorList>
    </citation>
    <scope>NUCLEOTIDE SEQUENCE [LARGE SCALE GENOMIC DNA]</scope>
    <source>
        <strain evidence="3 4">ALL</strain>
    </source>
</reference>
<dbReference type="EMBL" id="AZBU02000002">
    <property type="protein sequence ID" value="TKR96761.1"/>
    <property type="molecule type" value="Genomic_DNA"/>
</dbReference>
<keyword evidence="4" id="KW-1185">Reference proteome</keyword>
<evidence type="ECO:0008006" key="5">
    <source>
        <dbReference type="Google" id="ProtNLM"/>
    </source>
</evidence>
<dbReference type="AlphaFoldDB" id="A0A4U5PJY9"/>
<evidence type="ECO:0000256" key="1">
    <source>
        <dbReference type="ARBA" id="ARBA00009631"/>
    </source>
</evidence>
<organism evidence="3 4">
    <name type="scientific">Steinernema carpocapsae</name>
    <name type="common">Entomopathogenic nematode</name>
    <dbReference type="NCBI Taxonomy" id="34508"/>
    <lineage>
        <taxon>Eukaryota</taxon>
        <taxon>Metazoa</taxon>
        <taxon>Ecdysozoa</taxon>
        <taxon>Nematoda</taxon>
        <taxon>Chromadorea</taxon>
        <taxon>Rhabditida</taxon>
        <taxon>Tylenchina</taxon>
        <taxon>Panagrolaimomorpha</taxon>
        <taxon>Strongyloidoidea</taxon>
        <taxon>Steinernematidae</taxon>
        <taxon>Steinernema</taxon>
    </lineage>
</organism>
<dbReference type="PROSITE" id="PS01052">
    <property type="entry name" value="CALPONIN_1"/>
    <property type="match status" value="1"/>
</dbReference>
<dbReference type="InterPro" id="IPR050606">
    <property type="entry name" value="Calponin-like"/>
</dbReference>
<comment type="caution">
    <text evidence="3">The sequence shown here is derived from an EMBL/GenBank/DDBJ whole genome shotgun (WGS) entry which is preliminary data.</text>
</comment>
<dbReference type="GO" id="GO:0051015">
    <property type="term" value="F:actin filament binding"/>
    <property type="evidence" value="ECO:0007669"/>
    <property type="project" value="TreeGrafter"/>
</dbReference>
<feature type="region of interest" description="Disordered" evidence="2">
    <location>
        <begin position="94"/>
        <end position="129"/>
    </location>
</feature>
<proteinExistence type="inferred from homology"/>
<evidence type="ECO:0000313" key="3">
    <source>
        <dbReference type="EMBL" id="TKR96761.1"/>
    </source>
</evidence>
<dbReference type="PANTHER" id="PTHR47385">
    <property type="entry name" value="CALPONIN"/>
    <property type="match status" value="1"/>
</dbReference>
<dbReference type="PANTHER" id="PTHR47385:SF11">
    <property type="entry name" value="PROTEIN UNC-87"/>
    <property type="match status" value="1"/>
</dbReference>